<name>A0A1G6HPI5_9GAMM</name>
<sequence length="197" mass="22808">MYMHILKITLLSTVLLLNACAQHPSIAPSERPTHWGQSVDNDQNLFKISETLYRSEQPLAEQSAQLKALGIDRIISLRSRNQTAEEFHDQDFLLIHQPIHTWAIDRNDVLAVMRQIQDAKSQGQQVLVHCYHGSDRTGTMVAMYRILFEHWQIDDAVKEMKFGGYGFHPIWINIDKLFTQDNIDWLKVQLNTDNPSK</sequence>
<gene>
    <name evidence="5" type="ORF">SAMN05421749_102389</name>
</gene>
<dbReference type="PROSITE" id="PS50056">
    <property type="entry name" value="TYR_PHOSPHATASE_2"/>
    <property type="match status" value="1"/>
</dbReference>
<dbReference type="Proteomes" id="UP000242317">
    <property type="component" value="Unassembled WGS sequence"/>
</dbReference>
<evidence type="ECO:0000256" key="3">
    <source>
        <dbReference type="SAM" id="SignalP"/>
    </source>
</evidence>
<dbReference type="InterPro" id="IPR020422">
    <property type="entry name" value="TYR_PHOSPHATASE_DUAL_dom"/>
</dbReference>
<reference evidence="6" key="1">
    <citation type="submission" date="2016-09" db="EMBL/GenBank/DDBJ databases">
        <authorList>
            <person name="Varghese N."/>
            <person name="Submissions S."/>
        </authorList>
    </citation>
    <scope>NUCLEOTIDE SEQUENCE [LARGE SCALE GENOMIC DNA]</scope>
    <source>
        <strain evidence="6">ANC 3699</strain>
    </source>
</reference>
<keyword evidence="6" id="KW-1185">Reference proteome</keyword>
<feature type="chain" id="PRO_5017367158" evidence="3">
    <location>
        <begin position="22"/>
        <end position="197"/>
    </location>
</feature>
<feature type="signal peptide" evidence="3">
    <location>
        <begin position="1"/>
        <end position="21"/>
    </location>
</feature>
<evidence type="ECO:0000256" key="1">
    <source>
        <dbReference type="ARBA" id="ARBA00022801"/>
    </source>
</evidence>
<evidence type="ECO:0000313" key="5">
    <source>
        <dbReference type="EMBL" id="SDB95416.1"/>
    </source>
</evidence>
<dbReference type="GO" id="GO:0004721">
    <property type="term" value="F:phosphoprotein phosphatase activity"/>
    <property type="evidence" value="ECO:0007669"/>
    <property type="project" value="UniProtKB-KW"/>
</dbReference>
<proteinExistence type="predicted"/>
<feature type="domain" description="Tyrosine specific protein phosphatases" evidence="4">
    <location>
        <begin position="107"/>
        <end position="161"/>
    </location>
</feature>
<dbReference type="InterPro" id="IPR016130">
    <property type="entry name" value="Tyr_Pase_AS"/>
</dbReference>
<dbReference type="PROSITE" id="PS00383">
    <property type="entry name" value="TYR_PHOSPHATASE_1"/>
    <property type="match status" value="1"/>
</dbReference>
<dbReference type="SUPFAM" id="SSF52799">
    <property type="entry name" value="(Phosphotyrosine protein) phosphatases II"/>
    <property type="match status" value="1"/>
</dbReference>
<dbReference type="AlphaFoldDB" id="A0A1G6HPI5"/>
<dbReference type="SMART" id="SM00195">
    <property type="entry name" value="DSPc"/>
    <property type="match status" value="1"/>
</dbReference>
<organism evidence="5 6">
    <name type="scientific">Acinetobacter marinus</name>
    <dbReference type="NCBI Taxonomy" id="281375"/>
    <lineage>
        <taxon>Bacteria</taxon>
        <taxon>Pseudomonadati</taxon>
        <taxon>Pseudomonadota</taxon>
        <taxon>Gammaproteobacteria</taxon>
        <taxon>Moraxellales</taxon>
        <taxon>Moraxellaceae</taxon>
        <taxon>Acinetobacter</taxon>
    </lineage>
</organism>
<dbReference type="EMBL" id="FMYK01000002">
    <property type="protein sequence ID" value="SDB95416.1"/>
    <property type="molecule type" value="Genomic_DNA"/>
</dbReference>
<dbReference type="InterPro" id="IPR000340">
    <property type="entry name" value="Dual-sp_phosphatase_cat-dom"/>
</dbReference>
<dbReference type="InterPro" id="IPR000387">
    <property type="entry name" value="Tyr_Pase_dom"/>
</dbReference>
<evidence type="ECO:0000256" key="2">
    <source>
        <dbReference type="ARBA" id="ARBA00022912"/>
    </source>
</evidence>
<protein>
    <submittedName>
        <fullName evidence="5">Dual specificity phosphatase, catalytic domain</fullName>
    </submittedName>
</protein>
<dbReference type="RefSeq" id="WP_092617011.1">
    <property type="nucleotide sequence ID" value="NZ_FMYK01000002.1"/>
</dbReference>
<evidence type="ECO:0000259" key="4">
    <source>
        <dbReference type="PROSITE" id="PS50056"/>
    </source>
</evidence>
<keyword evidence="1" id="KW-0378">Hydrolase</keyword>
<evidence type="ECO:0000313" key="6">
    <source>
        <dbReference type="Proteomes" id="UP000242317"/>
    </source>
</evidence>
<accession>A0A1G6HPI5</accession>
<dbReference type="Gene3D" id="3.90.190.10">
    <property type="entry name" value="Protein tyrosine phosphatase superfamily"/>
    <property type="match status" value="1"/>
</dbReference>
<keyword evidence="2" id="KW-0904">Protein phosphatase</keyword>
<keyword evidence="3" id="KW-0732">Signal</keyword>
<dbReference type="Pfam" id="PF00782">
    <property type="entry name" value="DSPc"/>
    <property type="match status" value="1"/>
</dbReference>
<dbReference type="InterPro" id="IPR029021">
    <property type="entry name" value="Prot-tyrosine_phosphatase-like"/>
</dbReference>
<dbReference type="OrthoDB" id="9814896at2"/>